<evidence type="ECO:0000313" key="1">
    <source>
        <dbReference type="EMBL" id="GMT22329.1"/>
    </source>
</evidence>
<dbReference type="AlphaFoldDB" id="A0AAV5VX78"/>
<name>A0AAV5VX78_9BILA</name>
<evidence type="ECO:0000313" key="2">
    <source>
        <dbReference type="Proteomes" id="UP001432322"/>
    </source>
</evidence>
<protein>
    <submittedName>
        <fullName evidence="1">Uncharacterized protein</fullName>
    </submittedName>
</protein>
<dbReference type="EMBL" id="BTSY01000004">
    <property type="protein sequence ID" value="GMT22329.1"/>
    <property type="molecule type" value="Genomic_DNA"/>
</dbReference>
<comment type="caution">
    <text evidence="1">The sequence shown here is derived from an EMBL/GenBank/DDBJ whole genome shotgun (WGS) entry which is preliminary data.</text>
</comment>
<dbReference type="Proteomes" id="UP001432322">
    <property type="component" value="Unassembled WGS sequence"/>
</dbReference>
<gene>
    <name evidence="1" type="ORF">PFISCL1PPCAC_13626</name>
</gene>
<keyword evidence="2" id="KW-1185">Reference proteome</keyword>
<organism evidence="1 2">
    <name type="scientific">Pristionchus fissidentatus</name>
    <dbReference type="NCBI Taxonomy" id="1538716"/>
    <lineage>
        <taxon>Eukaryota</taxon>
        <taxon>Metazoa</taxon>
        <taxon>Ecdysozoa</taxon>
        <taxon>Nematoda</taxon>
        <taxon>Chromadorea</taxon>
        <taxon>Rhabditida</taxon>
        <taxon>Rhabditina</taxon>
        <taxon>Diplogasteromorpha</taxon>
        <taxon>Diplogasteroidea</taxon>
        <taxon>Neodiplogasteridae</taxon>
        <taxon>Pristionchus</taxon>
    </lineage>
</organism>
<sequence>ESNYSDPLDLHEVQHLFDPSSGNQELIVNETSPIIIEYGTTWWSRCWNEPVPTVGLPSILRSIEFRSSSQFLLRFTFLVSLSLRPIVTYYRSVAVAYRMSRGVKESARVPSK</sequence>
<proteinExistence type="predicted"/>
<reference evidence="1" key="1">
    <citation type="submission" date="2023-10" db="EMBL/GenBank/DDBJ databases">
        <title>Genome assembly of Pristionchus species.</title>
        <authorList>
            <person name="Yoshida K."/>
            <person name="Sommer R.J."/>
        </authorList>
    </citation>
    <scope>NUCLEOTIDE SEQUENCE</scope>
    <source>
        <strain evidence="1">RS5133</strain>
    </source>
</reference>
<accession>A0AAV5VX78</accession>
<feature type="non-terminal residue" evidence="1">
    <location>
        <position position="1"/>
    </location>
</feature>